<dbReference type="EMBL" id="OY726394">
    <property type="protein sequence ID" value="CAJ1506287.1"/>
    <property type="molecule type" value="Genomic_DNA"/>
</dbReference>
<keyword evidence="1" id="KW-0812">Transmembrane</keyword>
<sequence>MPRLMGGNWKEPLSFDSTDMYGDLRRPMTHRAYRGAGQGAFSRAVCSLLVLAASGAMSLGLLLLYRIDTADGTPVLQPDDIQHQHQRAYALIGIGLATLALRVALSSWAKIGLRDARLNYGERSMLNSTLAINGDAYSRAKHALYRGLEIYHDEEIVNAYVSLANPAQLNSRIGHTFHINKGFYVHNVVRKVRRGLEHSTVDRVFSVVHRAKKGVILDGFSIEIDGRAASSLSLPESRALTAVALTYKYFELRGRPKKFPEDDLWYTILTGVLSEFPTTSKVVARRKFDATLRGASTFEDSLAELRIRIEGSPPYRAGSVSDRDIRVFTSLVKELGTNQVIWTELPASGFLQNKKVGRSSREMYSDRWARVLVRYAALQRTAWGATSESVRMKLGMMPKKVGMELPLASESHSYHLEVIAPDGMYFYDLKPHLSENPSVGATTRRASGVWPTFWQAAQAICSRLVSWRKYQWRRVVYIVHVWRHVLINNKGDSDIRSAIQRLRSERFEQDSVSLQTLRTDISPSYRTNERGLSSAHVYTRAIGNLLVSNSGNMEGVPVVPHIRWELRERPPGILLPAVFLGIYVTSLVWAVGALRHVFDPPSESASAILFGIPAVMSAWVLSKFTGERVERASVFSLIAVVWTVLNTLATTLGALALMSQKEPWAFTFPAGWPLDVLHGFVIGDIIWPLLMLSTGTNLACLSVMLVARMGRYAVRRTGKVDRVESQFSVPKFR</sequence>
<reference evidence="2 3" key="1">
    <citation type="submission" date="2023-08" db="EMBL/GenBank/DDBJ databases">
        <authorList>
            <person name="Folkvardsen B D."/>
            <person name="Norman A."/>
        </authorList>
    </citation>
    <scope>NUCLEOTIDE SEQUENCE [LARGE SCALE GENOMIC DNA]</scope>
    <source>
        <strain evidence="2 3">Mu0083</strain>
    </source>
</reference>
<feature type="transmembrane region" description="Helical" evidence="1">
    <location>
        <begin position="44"/>
        <end position="67"/>
    </location>
</feature>
<keyword evidence="1" id="KW-1133">Transmembrane helix</keyword>
<evidence type="ECO:0000256" key="1">
    <source>
        <dbReference type="SAM" id="Phobius"/>
    </source>
</evidence>
<protein>
    <submittedName>
        <fullName evidence="2">Uncharacterized protein</fullName>
    </submittedName>
</protein>
<proteinExistence type="predicted"/>
<feature type="transmembrane region" description="Helical" evidence="1">
    <location>
        <begin position="573"/>
        <end position="592"/>
    </location>
</feature>
<keyword evidence="1" id="KW-0472">Membrane</keyword>
<gene>
    <name evidence="2" type="ORF">MU0083_003908</name>
</gene>
<accession>A0ABM9LXB8</accession>
<feature type="transmembrane region" description="Helical" evidence="1">
    <location>
        <begin position="685"/>
        <end position="707"/>
    </location>
</feature>
<feature type="transmembrane region" description="Helical" evidence="1">
    <location>
        <begin position="87"/>
        <end position="105"/>
    </location>
</feature>
<dbReference type="Proteomes" id="UP001190336">
    <property type="component" value="Chromosome"/>
</dbReference>
<dbReference type="RefSeq" id="WP_308474548.1">
    <property type="nucleotide sequence ID" value="NZ_OY726394.1"/>
</dbReference>
<evidence type="ECO:0000313" key="2">
    <source>
        <dbReference type="EMBL" id="CAJ1506287.1"/>
    </source>
</evidence>
<name>A0ABM9LXB8_9MYCO</name>
<feature type="transmembrane region" description="Helical" evidence="1">
    <location>
        <begin position="604"/>
        <end position="622"/>
    </location>
</feature>
<feature type="transmembrane region" description="Helical" evidence="1">
    <location>
        <begin position="634"/>
        <end position="658"/>
    </location>
</feature>
<organism evidence="2 3">
    <name type="scientific">[Mycobacterium] kokjensenii</name>
    <dbReference type="NCBI Taxonomy" id="3064287"/>
    <lineage>
        <taxon>Bacteria</taxon>
        <taxon>Bacillati</taxon>
        <taxon>Actinomycetota</taxon>
        <taxon>Actinomycetes</taxon>
        <taxon>Mycobacteriales</taxon>
        <taxon>Mycobacteriaceae</taxon>
        <taxon>Mycolicibacter</taxon>
    </lineage>
</organism>
<evidence type="ECO:0000313" key="3">
    <source>
        <dbReference type="Proteomes" id="UP001190336"/>
    </source>
</evidence>
<keyword evidence="3" id="KW-1185">Reference proteome</keyword>